<gene>
    <name evidence="1" type="ORF">APC1503_0876</name>
</gene>
<dbReference type="Proteomes" id="UP000232654">
    <property type="component" value="Unassembled WGS sequence"/>
</dbReference>
<evidence type="ECO:0000313" key="1">
    <source>
        <dbReference type="EMBL" id="PKC89664.1"/>
    </source>
</evidence>
<name>A0A2N0T206_BIFLN</name>
<dbReference type="AlphaFoldDB" id="A0A2N0T206"/>
<protein>
    <submittedName>
        <fullName evidence="1">Uncharacterized protein</fullName>
    </submittedName>
</protein>
<reference evidence="1 2" key="1">
    <citation type="submission" date="2017-12" db="EMBL/GenBank/DDBJ databases">
        <title>Bifidobacterium longum APC/DPC strains.</title>
        <authorList>
            <person name="Arboleya S."/>
        </authorList>
    </citation>
    <scope>NUCLEOTIDE SEQUENCE [LARGE SCALE GENOMIC DNA]</scope>
    <source>
        <strain evidence="1 2">APC1503</strain>
    </source>
</reference>
<sequence length="166" mass="18602">MFGFNKRSEEPENLYEEPPVPEIKPCPICGKTPSVYCAGCSMLGSGASTRFWNCRCIDCDYPKRPSGLSVNYCNKADVADHWNELADRSEKTLDAPLPECPICNKRPTLVEIVGKGMVYDCGCDCVSISSPSLNPIEVKKDWLREAARRADYLRRLRSCTDVLSRN</sequence>
<dbReference type="EMBL" id="PJDT01000013">
    <property type="protein sequence ID" value="PKC89664.1"/>
    <property type="molecule type" value="Genomic_DNA"/>
</dbReference>
<dbReference type="RefSeq" id="WP_155245939.1">
    <property type="nucleotide sequence ID" value="NZ_PJDT01000013.1"/>
</dbReference>
<accession>A0A2N0T206</accession>
<proteinExistence type="predicted"/>
<evidence type="ECO:0000313" key="2">
    <source>
        <dbReference type="Proteomes" id="UP000232654"/>
    </source>
</evidence>
<organism evidence="1 2">
    <name type="scientific">Bifidobacterium longum</name>
    <dbReference type="NCBI Taxonomy" id="216816"/>
    <lineage>
        <taxon>Bacteria</taxon>
        <taxon>Bacillati</taxon>
        <taxon>Actinomycetota</taxon>
        <taxon>Actinomycetes</taxon>
        <taxon>Bifidobacteriales</taxon>
        <taxon>Bifidobacteriaceae</taxon>
        <taxon>Bifidobacterium</taxon>
    </lineage>
</organism>
<comment type="caution">
    <text evidence="1">The sequence shown here is derived from an EMBL/GenBank/DDBJ whole genome shotgun (WGS) entry which is preliminary data.</text>
</comment>